<reference evidence="10 11" key="1">
    <citation type="journal article" date="2020" name="G3 (Bethesda)">
        <title>CeMbio - The Caenorhabditis elegans Microbiome Resource.</title>
        <authorList>
            <person name="Dirksen P."/>
            <person name="Assie A."/>
            <person name="Zimmermann J."/>
            <person name="Zhang F."/>
            <person name="Tietje A.M."/>
            <person name="Marsh S.A."/>
            <person name="Felix M.A."/>
            <person name="Shapira M."/>
            <person name="Kaleta C."/>
            <person name="Schulenburg H."/>
            <person name="Samuel B."/>
        </authorList>
    </citation>
    <scope>NUCLEOTIDE SEQUENCE [LARGE SCALE GENOMIC DNA]</scope>
    <source>
        <strain evidence="10 11">BIGb0172</strain>
    </source>
</reference>
<dbReference type="GO" id="GO:0005886">
    <property type="term" value="C:plasma membrane"/>
    <property type="evidence" value="ECO:0007669"/>
    <property type="project" value="UniProtKB-SubCell"/>
</dbReference>
<keyword evidence="6 9" id="KW-0812">Transmembrane</keyword>
<dbReference type="PANTHER" id="PTHR34308">
    <property type="entry name" value="COBALAMIN BIOSYNTHESIS PROTEIN CBIB"/>
    <property type="match status" value="1"/>
</dbReference>
<dbReference type="UniPathway" id="UPA00148"/>
<evidence type="ECO:0000256" key="5">
    <source>
        <dbReference type="ARBA" id="ARBA00022573"/>
    </source>
</evidence>
<keyword evidence="8 9" id="KW-0472">Membrane</keyword>
<feature type="transmembrane region" description="Helical" evidence="9">
    <location>
        <begin position="90"/>
        <end position="111"/>
    </location>
</feature>
<comment type="function">
    <text evidence="9">Converts cobyric acid to cobinamide by the addition of aminopropanol on the F carboxylic group.</text>
</comment>
<feature type="transmembrane region" description="Helical" evidence="9">
    <location>
        <begin position="117"/>
        <end position="135"/>
    </location>
</feature>
<keyword evidence="5 9" id="KW-0169">Cobalamin biosynthesis</keyword>
<feature type="transmembrane region" description="Helical" evidence="9">
    <location>
        <begin position="33"/>
        <end position="53"/>
    </location>
</feature>
<dbReference type="HAMAP" id="MF_00024">
    <property type="entry name" value="CobD_CbiB"/>
    <property type="match status" value="1"/>
</dbReference>
<dbReference type="KEGG" id="cpis:HS961_18685"/>
<evidence type="ECO:0000256" key="9">
    <source>
        <dbReference type="HAMAP-Rule" id="MF_00024"/>
    </source>
</evidence>
<evidence type="ECO:0000256" key="6">
    <source>
        <dbReference type="ARBA" id="ARBA00022692"/>
    </source>
</evidence>
<protein>
    <recommendedName>
        <fullName evidence="9">Cobalamin biosynthesis protein CobD</fullName>
    </recommendedName>
</protein>
<sequence>MSDGGMWALALAGGSPLLQLVQALMDFGPVLHWRAPMAALLAVLVALLVDWLWGEPPVRLHPVVYMGQLLGLLGQAIAPRQAQERAYGRFALAALVWCALAAGAWLVYAALQWLLQLAPWWLGAVGAGVLLKPLLSWRMLRSEVLAVEAALGESLEAGRARLSWLVSRDTTQLDAATVRESAIETLAENLSDSVLAPLFWFAVAGLPGAALYRLANTADAMWGYPGWRGQGAQRRHWQWAGKWAARADDVLNWLPARITAAWLALLAGGLSWSGLRRDAAVTPSPNGGWPMGAMARALGVHLSKPGVYQLNSQGRPPQAQDVQRALVLAGRVVWAQALCALLLALGLAAKIAIASMAQGALAHG</sequence>
<comment type="similarity">
    <text evidence="3 9">Belongs to the CobD/CbiB family.</text>
</comment>
<name>A0A7G5EL22_9BURK</name>
<feature type="transmembrane region" description="Helical" evidence="9">
    <location>
        <begin position="194"/>
        <end position="215"/>
    </location>
</feature>
<evidence type="ECO:0000256" key="7">
    <source>
        <dbReference type="ARBA" id="ARBA00022989"/>
    </source>
</evidence>
<evidence type="ECO:0000256" key="1">
    <source>
        <dbReference type="ARBA" id="ARBA00004651"/>
    </source>
</evidence>
<evidence type="ECO:0000256" key="3">
    <source>
        <dbReference type="ARBA" id="ARBA00006263"/>
    </source>
</evidence>
<keyword evidence="7 9" id="KW-1133">Transmembrane helix</keyword>
<dbReference type="AlphaFoldDB" id="A0A7G5EL22"/>
<dbReference type="Proteomes" id="UP000515240">
    <property type="component" value="Chromosome"/>
</dbReference>
<feature type="transmembrane region" description="Helical" evidence="9">
    <location>
        <begin position="333"/>
        <end position="353"/>
    </location>
</feature>
<evidence type="ECO:0000256" key="8">
    <source>
        <dbReference type="ARBA" id="ARBA00023136"/>
    </source>
</evidence>
<comment type="subcellular location">
    <subcellularLocation>
        <location evidence="1 9">Cell membrane</location>
        <topology evidence="1 9">Multi-pass membrane protein</topology>
    </subcellularLocation>
</comment>
<dbReference type="NCBIfam" id="TIGR00380">
    <property type="entry name" value="cobal_cbiB"/>
    <property type="match status" value="1"/>
</dbReference>
<dbReference type="InterPro" id="IPR004485">
    <property type="entry name" value="Cobalamin_biosynth_CobD/CbiB"/>
</dbReference>
<proteinExistence type="inferred from homology"/>
<gene>
    <name evidence="9 10" type="primary">cobD</name>
    <name evidence="10" type="ORF">HS961_18685</name>
</gene>
<keyword evidence="4 9" id="KW-1003">Cell membrane</keyword>
<dbReference type="GO" id="GO:0009236">
    <property type="term" value="P:cobalamin biosynthetic process"/>
    <property type="evidence" value="ECO:0007669"/>
    <property type="project" value="UniProtKB-UniRule"/>
</dbReference>
<organism evidence="10 11">
    <name type="scientific">Comamonas piscis</name>
    <dbReference type="NCBI Taxonomy" id="1562974"/>
    <lineage>
        <taxon>Bacteria</taxon>
        <taxon>Pseudomonadati</taxon>
        <taxon>Pseudomonadota</taxon>
        <taxon>Betaproteobacteria</taxon>
        <taxon>Burkholderiales</taxon>
        <taxon>Comamonadaceae</taxon>
        <taxon>Comamonas</taxon>
    </lineage>
</organism>
<dbReference type="PANTHER" id="PTHR34308:SF1">
    <property type="entry name" value="COBALAMIN BIOSYNTHESIS PROTEIN CBIB"/>
    <property type="match status" value="1"/>
</dbReference>
<dbReference type="Pfam" id="PF03186">
    <property type="entry name" value="CobD_Cbib"/>
    <property type="match status" value="1"/>
</dbReference>
<evidence type="ECO:0000256" key="2">
    <source>
        <dbReference type="ARBA" id="ARBA00004953"/>
    </source>
</evidence>
<comment type="pathway">
    <text evidence="2 9">Cofactor biosynthesis; adenosylcobalamin biosynthesis.</text>
</comment>
<keyword evidence="11" id="KW-1185">Reference proteome</keyword>
<dbReference type="EMBL" id="CP058554">
    <property type="protein sequence ID" value="QMV74697.1"/>
    <property type="molecule type" value="Genomic_DNA"/>
</dbReference>
<evidence type="ECO:0000256" key="4">
    <source>
        <dbReference type="ARBA" id="ARBA00022475"/>
    </source>
</evidence>
<dbReference type="RefSeq" id="WP_182324565.1">
    <property type="nucleotide sequence ID" value="NZ_CP058554.1"/>
</dbReference>
<dbReference type="GO" id="GO:0015420">
    <property type="term" value="F:ABC-type vitamin B12 transporter activity"/>
    <property type="evidence" value="ECO:0007669"/>
    <property type="project" value="UniProtKB-UniRule"/>
</dbReference>
<evidence type="ECO:0000313" key="11">
    <source>
        <dbReference type="Proteomes" id="UP000515240"/>
    </source>
</evidence>
<dbReference type="GO" id="GO:0048472">
    <property type="term" value="F:threonine-phosphate decarboxylase activity"/>
    <property type="evidence" value="ECO:0007669"/>
    <property type="project" value="InterPro"/>
</dbReference>
<accession>A0A7G5EL22</accession>
<evidence type="ECO:0000313" key="10">
    <source>
        <dbReference type="EMBL" id="QMV74697.1"/>
    </source>
</evidence>